<sequence>MTGRLCLEIPQSLSLSFAMSLREDHMNRDHLQKAVHIHLDRVWITLKWIIFAVICGIIAGIIGSLFDIGIELATDLRVSYPWLIYLLPLGGACIFFYYHLLDGDNSIGTNLVISSIQSGDHIRKRMIPAIFFSSIFSHLLGASVGREGAALQLGGSIGYNLGKTFRLPRHNQHVMIMCGMSAVFSAVFGTPVAAAIFAMEVVSVGIMHYAALVPCVVASFVARGIAIFFFRIPNAGYPLGNIPEFTLASALPVLGLAVIAGLVSILECVSFRKVEVWSERLLANRYLRAVLLGTILLLLTLLVGKPTYNGLGIDSIAAAAAGNAPDLLWYSFLLKILFTALSLAAGYKGGEIVPTLFIGSALGYAFGSLVGFFPALCSSVAVGALFCGVTNSPITSIILCIELFGIRGLPYYVLAIAISYAASSYYGLYSAQKIVYSKYRSNYINTDAK</sequence>
<feature type="transmembrane region" description="Helical" evidence="5">
    <location>
        <begin position="245"/>
        <end position="266"/>
    </location>
</feature>
<dbReference type="AlphaFoldDB" id="C4G8P2"/>
<dbReference type="EMBL" id="ACIP02000001">
    <property type="protein sequence ID" value="EEP28989.1"/>
    <property type="molecule type" value="Genomic_DNA"/>
</dbReference>
<feature type="transmembrane region" description="Helical" evidence="5">
    <location>
        <begin position="411"/>
        <end position="429"/>
    </location>
</feature>
<comment type="subcellular location">
    <subcellularLocation>
        <location evidence="1">Membrane</location>
        <topology evidence="1">Multi-pass membrane protein</topology>
    </subcellularLocation>
</comment>
<protein>
    <submittedName>
        <fullName evidence="6">Chloride transporter, ClC family</fullName>
    </submittedName>
</protein>
<evidence type="ECO:0000313" key="6">
    <source>
        <dbReference type="EMBL" id="EEP28989.1"/>
    </source>
</evidence>
<dbReference type="HOGENOM" id="CLU_015263_1_1_9"/>
<evidence type="ECO:0000256" key="3">
    <source>
        <dbReference type="ARBA" id="ARBA00022989"/>
    </source>
</evidence>
<feature type="transmembrane region" description="Helical" evidence="5">
    <location>
        <begin position="286"/>
        <end position="307"/>
    </location>
</feature>
<name>C4G8P2_9FIRM</name>
<keyword evidence="7" id="KW-1185">Reference proteome</keyword>
<feature type="transmembrane region" description="Helical" evidence="5">
    <location>
        <begin position="380"/>
        <end position="404"/>
    </location>
</feature>
<reference evidence="6" key="1">
    <citation type="submission" date="2009-04" db="EMBL/GenBank/DDBJ databases">
        <authorList>
            <person name="Weinstock G."/>
            <person name="Sodergren E."/>
            <person name="Clifton S."/>
            <person name="Fulton L."/>
            <person name="Fulton B."/>
            <person name="Courtney L."/>
            <person name="Fronick C."/>
            <person name="Harrison M."/>
            <person name="Strong C."/>
            <person name="Farmer C."/>
            <person name="Delahaunty K."/>
            <person name="Markovic C."/>
            <person name="Hall O."/>
            <person name="Minx P."/>
            <person name="Tomlinson C."/>
            <person name="Mitreva M."/>
            <person name="Nelson J."/>
            <person name="Hou S."/>
            <person name="Wollam A."/>
            <person name="Pepin K.H."/>
            <person name="Johnson M."/>
            <person name="Bhonagiri V."/>
            <person name="Nash W.E."/>
            <person name="Warren W."/>
            <person name="Chinwalla A."/>
            <person name="Mardis E.R."/>
            <person name="Wilson R.K."/>
        </authorList>
    </citation>
    <scope>NUCLEOTIDE SEQUENCE [LARGE SCALE GENOMIC DNA]</scope>
    <source>
        <strain evidence="6">DSM 14600</strain>
    </source>
</reference>
<feature type="transmembrane region" description="Helical" evidence="5">
    <location>
        <begin position="327"/>
        <end position="345"/>
    </location>
</feature>
<feature type="transmembrane region" description="Helical" evidence="5">
    <location>
        <begin position="48"/>
        <end position="70"/>
    </location>
</feature>
<feature type="transmembrane region" description="Helical" evidence="5">
    <location>
        <begin position="82"/>
        <end position="100"/>
    </location>
</feature>
<dbReference type="InterPro" id="IPR014743">
    <property type="entry name" value="Cl-channel_core"/>
</dbReference>
<dbReference type="InterPro" id="IPR001807">
    <property type="entry name" value="ClC"/>
</dbReference>
<proteinExistence type="predicted"/>
<dbReference type="PRINTS" id="PR00762">
    <property type="entry name" value="CLCHANNEL"/>
</dbReference>
<keyword evidence="3 5" id="KW-1133">Transmembrane helix</keyword>
<evidence type="ECO:0000256" key="4">
    <source>
        <dbReference type="ARBA" id="ARBA00023136"/>
    </source>
</evidence>
<gene>
    <name evidence="6" type="ORF">GCWU000342_00339</name>
</gene>
<feature type="transmembrane region" description="Helical" evidence="5">
    <location>
        <begin position="352"/>
        <end position="374"/>
    </location>
</feature>
<dbReference type="STRING" id="626523.GCWU000342_00339"/>
<evidence type="ECO:0000313" key="7">
    <source>
        <dbReference type="Proteomes" id="UP000003494"/>
    </source>
</evidence>
<dbReference type="SUPFAM" id="SSF81340">
    <property type="entry name" value="Clc chloride channel"/>
    <property type="match status" value="1"/>
</dbReference>
<dbReference type="Pfam" id="PF00654">
    <property type="entry name" value="Voltage_CLC"/>
    <property type="match status" value="1"/>
</dbReference>
<evidence type="ECO:0000256" key="2">
    <source>
        <dbReference type="ARBA" id="ARBA00022692"/>
    </source>
</evidence>
<dbReference type="PANTHER" id="PTHR43427">
    <property type="entry name" value="CHLORIDE CHANNEL PROTEIN CLC-E"/>
    <property type="match status" value="1"/>
</dbReference>
<dbReference type="Gene3D" id="1.10.3080.10">
    <property type="entry name" value="Clc chloride channel"/>
    <property type="match status" value="1"/>
</dbReference>
<keyword evidence="2 5" id="KW-0812">Transmembrane</keyword>
<organism evidence="6 7">
    <name type="scientific">Shuttleworthella satelles DSM 14600</name>
    <dbReference type="NCBI Taxonomy" id="626523"/>
    <lineage>
        <taxon>Bacteria</taxon>
        <taxon>Bacillati</taxon>
        <taxon>Bacillota</taxon>
        <taxon>Clostridia</taxon>
        <taxon>Lachnospirales</taxon>
        <taxon>Lachnospiraceae</taxon>
        <taxon>Shuttleworthella</taxon>
    </lineage>
</organism>
<feature type="transmembrane region" description="Helical" evidence="5">
    <location>
        <begin position="209"/>
        <end position="233"/>
    </location>
</feature>
<keyword evidence="4 5" id="KW-0472">Membrane</keyword>
<dbReference type="InterPro" id="IPR050368">
    <property type="entry name" value="ClC-type_chloride_channel"/>
</dbReference>
<comment type="caution">
    <text evidence="6">The sequence shown here is derived from an EMBL/GenBank/DDBJ whole genome shotgun (WGS) entry which is preliminary data.</text>
</comment>
<dbReference type="GO" id="GO:0015108">
    <property type="term" value="F:chloride transmembrane transporter activity"/>
    <property type="evidence" value="ECO:0007669"/>
    <property type="project" value="InterPro"/>
</dbReference>
<accession>C4G8P2</accession>
<evidence type="ECO:0000256" key="1">
    <source>
        <dbReference type="ARBA" id="ARBA00004141"/>
    </source>
</evidence>
<dbReference type="eggNOG" id="COG0038">
    <property type="taxonomic scope" value="Bacteria"/>
</dbReference>
<dbReference type="GO" id="GO:0016020">
    <property type="term" value="C:membrane"/>
    <property type="evidence" value="ECO:0007669"/>
    <property type="project" value="UniProtKB-SubCell"/>
</dbReference>
<dbReference type="Proteomes" id="UP000003494">
    <property type="component" value="Unassembled WGS sequence"/>
</dbReference>
<evidence type="ECO:0000256" key="5">
    <source>
        <dbReference type="SAM" id="Phobius"/>
    </source>
</evidence>
<feature type="transmembrane region" description="Helical" evidence="5">
    <location>
        <begin position="174"/>
        <end position="197"/>
    </location>
</feature>